<proteinExistence type="predicted"/>
<dbReference type="PANTHER" id="PTHR47481:SF2">
    <property type="entry name" value="RETROTRANSPOSON GAG DOMAIN-CONTAINING PROTEIN"/>
    <property type="match status" value="1"/>
</dbReference>
<keyword evidence="2" id="KW-1185">Reference proteome</keyword>
<comment type="caution">
    <text evidence="1">The sequence shown here is derived from an EMBL/GenBank/DDBJ whole genome shotgun (WGS) entry which is preliminary data.</text>
</comment>
<reference evidence="1 2" key="1">
    <citation type="journal article" date="2021" name="Commun. Biol.">
        <title>The genome of Shorea leprosula (Dipterocarpaceae) highlights the ecological relevance of drought in aseasonal tropical rainforests.</title>
        <authorList>
            <person name="Ng K.K.S."/>
            <person name="Kobayashi M.J."/>
            <person name="Fawcett J.A."/>
            <person name="Hatakeyama M."/>
            <person name="Paape T."/>
            <person name="Ng C.H."/>
            <person name="Ang C.C."/>
            <person name="Tnah L.H."/>
            <person name="Lee C.T."/>
            <person name="Nishiyama T."/>
            <person name="Sese J."/>
            <person name="O'Brien M.J."/>
            <person name="Copetti D."/>
            <person name="Mohd Noor M.I."/>
            <person name="Ong R.C."/>
            <person name="Putra M."/>
            <person name="Sireger I.Z."/>
            <person name="Indrioko S."/>
            <person name="Kosugi Y."/>
            <person name="Izuno A."/>
            <person name="Isagi Y."/>
            <person name="Lee S.L."/>
            <person name="Shimizu K.K."/>
        </authorList>
    </citation>
    <scope>NUCLEOTIDE SEQUENCE [LARGE SCALE GENOMIC DNA]</scope>
    <source>
        <strain evidence="1">214</strain>
    </source>
</reference>
<evidence type="ECO:0000313" key="1">
    <source>
        <dbReference type="EMBL" id="GKV10013.1"/>
    </source>
</evidence>
<evidence type="ECO:0000313" key="2">
    <source>
        <dbReference type="Proteomes" id="UP001054252"/>
    </source>
</evidence>
<organism evidence="1 2">
    <name type="scientific">Rubroshorea leprosula</name>
    <dbReference type="NCBI Taxonomy" id="152421"/>
    <lineage>
        <taxon>Eukaryota</taxon>
        <taxon>Viridiplantae</taxon>
        <taxon>Streptophyta</taxon>
        <taxon>Embryophyta</taxon>
        <taxon>Tracheophyta</taxon>
        <taxon>Spermatophyta</taxon>
        <taxon>Magnoliopsida</taxon>
        <taxon>eudicotyledons</taxon>
        <taxon>Gunneridae</taxon>
        <taxon>Pentapetalae</taxon>
        <taxon>rosids</taxon>
        <taxon>malvids</taxon>
        <taxon>Malvales</taxon>
        <taxon>Dipterocarpaceae</taxon>
        <taxon>Rubroshorea</taxon>
    </lineage>
</organism>
<dbReference type="Proteomes" id="UP001054252">
    <property type="component" value="Unassembled WGS sequence"/>
</dbReference>
<protein>
    <submittedName>
        <fullName evidence="1">Uncharacterized protein</fullName>
    </submittedName>
</protein>
<dbReference type="AlphaFoldDB" id="A0AAV5J5X7"/>
<gene>
    <name evidence="1" type="ORF">SLEP1_g21438</name>
</gene>
<accession>A0AAV5J5X7</accession>
<name>A0AAV5J5X7_9ROSI</name>
<dbReference type="PANTHER" id="PTHR47481">
    <property type="match status" value="1"/>
</dbReference>
<sequence length="90" mass="10288">MMALIESQELLGFIDGEYEMLDPKVLSNEKEVPNPTYVAWRWSDRLLRGWIIGTLSKEVLGIAVGLNTSSEVWKALEDHFVQSSQEENFT</sequence>
<dbReference type="EMBL" id="BPVZ01000031">
    <property type="protein sequence ID" value="GKV10013.1"/>
    <property type="molecule type" value="Genomic_DNA"/>
</dbReference>